<reference evidence="1" key="1">
    <citation type="submission" date="2015-06" db="UniProtKB">
        <authorList>
            <consortium name="EnsemblPlants"/>
        </authorList>
    </citation>
    <scope>IDENTIFICATION</scope>
</reference>
<name>A0A0G2KBQ2_ORYPU</name>
<dbReference type="EnsemblPlants" id="OPUNC06G09110.1">
    <property type="protein sequence ID" value="OPUNC06G09110.1"/>
    <property type="gene ID" value="OPUNC06G09110"/>
</dbReference>
<reference evidence="1" key="2">
    <citation type="submission" date="2018-05" db="EMBL/GenBank/DDBJ databases">
        <title>OpunRS2 (Oryza punctata Reference Sequence Version 2).</title>
        <authorList>
            <person name="Zhang J."/>
            <person name="Kudrna D."/>
            <person name="Lee S."/>
            <person name="Talag J."/>
            <person name="Welchert J."/>
            <person name="Wing R.A."/>
        </authorList>
    </citation>
    <scope>NUCLEOTIDE SEQUENCE [LARGE SCALE GENOMIC DNA]</scope>
</reference>
<organism evidence="1">
    <name type="scientific">Oryza punctata</name>
    <name type="common">Red rice</name>
    <dbReference type="NCBI Taxonomy" id="4537"/>
    <lineage>
        <taxon>Eukaryota</taxon>
        <taxon>Viridiplantae</taxon>
        <taxon>Streptophyta</taxon>
        <taxon>Embryophyta</taxon>
        <taxon>Tracheophyta</taxon>
        <taxon>Spermatophyta</taxon>
        <taxon>Magnoliopsida</taxon>
        <taxon>Liliopsida</taxon>
        <taxon>Poales</taxon>
        <taxon>Poaceae</taxon>
        <taxon>BOP clade</taxon>
        <taxon>Oryzoideae</taxon>
        <taxon>Oryzeae</taxon>
        <taxon>Oryzinae</taxon>
        <taxon>Oryza</taxon>
    </lineage>
</organism>
<accession>A0A0G2KBQ2</accession>
<sequence length="9" mass="1179">MCWSKHFLK</sequence>
<protein>
    <submittedName>
        <fullName evidence="1">Uncharacterized protein</fullName>
    </submittedName>
</protein>
<dbReference type="Proteomes" id="UP000026962">
    <property type="component" value="Chromosome 6"/>
</dbReference>
<proteinExistence type="predicted"/>
<keyword evidence="2" id="KW-1185">Reference proteome</keyword>
<evidence type="ECO:0000313" key="1">
    <source>
        <dbReference type="EnsemblPlants" id="OPUNC06G09110.1"/>
    </source>
</evidence>
<dbReference type="Gramene" id="OPUNC06G09110.1">
    <property type="protein sequence ID" value="OPUNC06G09110.1"/>
    <property type="gene ID" value="OPUNC06G09110"/>
</dbReference>
<evidence type="ECO:0000313" key="2">
    <source>
        <dbReference type="Proteomes" id="UP000026962"/>
    </source>
</evidence>